<dbReference type="Gene3D" id="2.60.40.3190">
    <property type="entry name" value="Herpesvirus glycoprotein H, C-terminal domain"/>
    <property type="match status" value="1"/>
</dbReference>
<keyword evidence="20" id="KW-1185">Reference proteome</keyword>
<evidence type="ECO:0000259" key="18">
    <source>
        <dbReference type="Pfam" id="PF17488"/>
    </source>
</evidence>
<keyword evidence="3" id="KW-1032">Host cell membrane</keyword>
<dbReference type="OrthoDB" id="6856at10239"/>
<keyword evidence="11" id="KW-0730">Sialic acid</keyword>
<protein>
    <submittedName>
        <fullName evidence="19">Envelope glycoprotein H</fullName>
    </submittedName>
</protein>
<dbReference type="EMBL" id="FJ483970">
    <property type="protein sequence ID" value="AEV80771.1"/>
    <property type="molecule type" value="Genomic_DNA"/>
</dbReference>
<comment type="subcellular location">
    <subcellularLocation>
        <location evidence="1">Virion membrane</location>
        <topology evidence="1">Single-pass type I membrane protein</topology>
    </subcellularLocation>
</comment>
<dbReference type="GO" id="GO:0019031">
    <property type="term" value="C:viral envelope"/>
    <property type="evidence" value="ECO:0007669"/>
    <property type="project" value="UniProtKB-KW"/>
</dbReference>
<organism evidence="19 20">
    <name type="scientific">Aotine betaherpesvirus 1</name>
    <dbReference type="NCBI Taxonomy" id="50290"/>
    <lineage>
        <taxon>Viruses</taxon>
        <taxon>Duplodnaviria</taxon>
        <taxon>Heunggongvirae</taxon>
        <taxon>Peploviricota</taxon>
        <taxon>Herviviricetes</taxon>
        <taxon>Herpesvirales</taxon>
        <taxon>Orthoherpesviridae</taxon>
        <taxon>Betaherpesvirinae</taxon>
        <taxon>Cytomegalovirus</taxon>
        <taxon>Cytomegalovirus aotinebeta1</taxon>
    </lineage>
</organism>
<evidence type="ECO:0000256" key="12">
    <source>
        <dbReference type="ARBA" id="ARBA00022989"/>
    </source>
</evidence>
<evidence type="ECO:0000256" key="9">
    <source>
        <dbReference type="ARBA" id="ARBA00022870"/>
    </source>
</evidence>
<evidence type="ECO:0000256" key="13">
    <source>
        <dbReference type="ARBA" id="ARBA00023046"/>
    </source>
</evidence>
<dbReference type="KEGG" id="vg:11464139"/>
<evidence type="ECO:0000313" key="19">
    <source>
        <dbReference type="EMBL" id="AEV80771.1"/>
    </source>
</evidence>
<dbReference type="InterPro" id="IPR038172">
    <property type="entry name" value="Herpes_glycoH_C_sf"/>
</dbReference>
<sequence>MRTGTWLSTCLGLVEVLLWTSQPCLASSYVVHVPAPVLKYLRETNITTCTNGTFRNTSSIREDVITFNFYNIDRLTNHFDNKIQTFQVPRCLFTGSVATELMDQIDLFESFEEYRRKLQHYATAPADFSYLYYAQPLTADIPKEQNPYKKNINMSDFYTLNLVPCTLFQGNEVIFTLQTPCVQQSFREGKNEINITFTLSFFAMQLRISNALPLLMIFGDLANVTFKAPFRKENFILRQTIEHDLIIILNRNALTTYSFIKDTDFPSALKTNYKNFTEINKAFNQLAVTGILQDTCKNIQHNTVDTLMAYAILVYSTTNIQTVKHKDLRTAILRASALLEALDYVSTCLQLTSTSILLHNASSTYRTLLQDTMWLRRETNALIYIAIKQNATFTVPEKAMSTLKENCLDIHSRHLASFISKNNRKDLHHMATITHSMKQHTPQRRTIFIILTGLCSIAEFGHWSAIVMKGADLQLNDIYSPCAGGGRRDHTLEYIRKTFPVIIPQGYSLKTLVNVLQFFRSPLTQFSEISCLTAADVFTALTTPKHTFIVGTGYLVAGTSFPVTTTVVGVDIVIAVVPNNGTCRKSTQMHETLHINTARNITLTSQCDFCESALIEYHDSVGVINVLYLHDNDDLKFALEDKNKIFVKGSRTHYLMALRNGTVIDVTDVVFDIKDTSILIITLYVSAAILGLFIMYKIFRLC</sequence>
<accession>G8XUE1</accession>
<keyword evidence="6 17" id="KW-0812">Transmembrane</keyword>
<dbReference type="InterPro" id="IPR003493">
    <property type="entry name" value="Herpes_gH"/>
</dbReference>
<dbReference type="Pfam" id="PF02489">
    <property type="entry name" value="Herpes_glycop_H"/>
    <property type="match status" value="1"/>
</dbReference>
<dbReference type="GO" id="GO:0019064">
    <property type="term" value="P:fusion of virus membrane with host plasma membrane"/>
    <property type="evidence" value="ECO:0007669"/>
    <property type="project" value="UniProtKB-KW"/>
</dbReference>
<keyword evidence="4" id="KW-1169">Fusion of virus membrane with host cell membrane</keyword>
<dbReference type="RefSeq" id="YP_004940092.1">
    <property type="nucleotide sequence ID" value="NC_016447.1"/>
</dbReference>
<evidence type="ECO:0000256" key="16">
    <source>
        <dbReference type="ARBA" id="ARBA00023296"/>
    </source>
</evidence>
<evidence type="ECO:0000256" key="4">
    <source>
        <dbReference type="ARBA" id="ARBA00022521"/>
    </source>
</evidence>
<feature type="transmembrane region" description="Helical" evidence="17">
    <location>
        <begin position="678"/>
        <end position="699"/>
    </location>
</feature>
<keyword evidence="15" id="KW-0325">Glycoprotein</keyword>
<evidence type="ECO:0000256" key="5">
    <source>
        <dbReference type="ARBA" id="ARBA00022595"/>
    </source>
</evidence>
<keyword evidence="2" id="KW-1168">Fusion of virus membrane with host membrane</keyword>
<dbReference type="InterPro" id="IPR035305">
    <property type="entry name" value="Herpes_glycoH_C"/>
</dbReference>
<evidence type="ECO:0000313" key="20">
    <source>
        <dbReference type="Proteomes" id="UP000113968"/>
    </source>
</evidence>
<evidence type="ECO:0000256" key="14">
    <source>
        <dbReference type="ARBA" id="ARBA00023136"/>
    </source>
</evidence>
<evidence type="ECO:0000256" key="11">
    <source>
        <dbReference type="ARBA" id="ARBA00022981"/>
    </source>
</evidence>
<keyword evidence="14 17" id="KW-0472">Membrane</keyword>
<evidence type="ECO:0000256" key="10">
    <source>
        <dbReference type="ARBA" id="ARBA00022879"/>
    </source>
</evidence>
<evidence type="ECO:0000256" key="15">
    <source>
        <dbReference type="ARBA" id="ARBA00023180"/>
    </source>
</evidence>
<evidence type="ECO:0000256" key="17">
    <source>
        <dbReference type="SAM" id="Phobius"/>
    </source>
</evidence>
<proteinExistence type="inferred from homology"/>
<name>G8XUE1_9BETA</name>
<dbReference type="GO" id="GO:0055036">
    <property type="term" value="C:virion membrane"/>
    <property type="evidence" value="ECO:0007669"/>
    <property type="project" value="UniProtKB-SubCell"/>
</dbReference>
<feature type="domain" description="Herpesvirus glycoprotein H C-terminal" evidence="18">
    <location>
        <begin position="529"/>
        <end position="668"/>
    </location>
</feature>
<dbReference type="Pfam" id="PF17488">
    <property type="entry name" value="Herpes_glycoH_C"/>
    <property type="match status" value="1"/>
</dbReference>
<dbReference type="Proteomes" id="UP000113968">
    <property type="component" value="Segment"/>
</dbReference>
<keyword evidence="7" id="KW-0732">Signal</keyword>
<evidence type="ECO:0000256" key="7">
    <source>
        <dbReference type="ARBA" id="ARBA00022729"/>
    </source>
</evidence>
<evidence type="ECO:0000256" key="2">
    <source>
        <dbReference type="ARBA" id="ARBA00022506"/>
    </source>
</evidence>
<keyword evidence="8" id="KW-0946">Virion</keyword>
<dbReference type="GO" id="GO:0046718">
    <property type="term" value="P:symbiont entry into host cell"/>
    <property type="evidence" value="ECO:0007669"/>
    <property type="project" value="UniProtKB-KW"/>
</dbReference>
<dbReference type="GeneID" id="11464139"/>
<evidence type="ECO:0000256" key="1">
    <source>
        <dbReference type="ARBA" id="ARBA00004563"/>
    </source>
</evidence>
<keyword evidence="16" id="KW-1160">Virus entry into host cell</keyword>
<keyword evidence="9" id="KW-1043">Host membrane</keyword>
<evidence type="ECO:0000256" key="8">
    <source>
        <dbReference type="ARBA" id="ARBA00022844"/>
    </source>
</evidence>
<keyword evidence="5" id="KW-1162">Viral penetration into host cytoplasm</keyword>
<evidence type="ECO:0000256" key="3">
    <source>
        <dbReference type="ARBA" id="ARBA00022511"/>
    </source>
</evidence>
<keyword evidence="10 19" id="KW-0261">Viral envelope protein</keyword>
<reference evidence="19" key="1">
    <citation type="submission" date="2011-12" db="EMBL/GenBank/DDBJ databases">
        <title>Comparative genomics of primate cytomegaloviruses.</title>
        <authorList>
            <person name="Davison A.J."/>
            <person name="Holton M."/>
            <person name="Dolan A."/>
            <person name="Dargan D.J."/>
            <person name="Gatherer D."/>
            <person name="Hayward G.S."/>
        </authorList>
    </citation>
    <scope>NUCLEOTIDE SEQUENCE [LARGE SCALE GENOMIC DNA]</scope>
    <source>
        <strain evidence="19">S34E</strain>
    </source>
</reference>
<gene>
    <name evidence="19" type="primary">UL75</name>
</gene>
<keyword evidence="13" id="KW-1039">Host endosome</keyword>
<evidence type="ECO:0000256" key="6">
    <source>
        <dbReference type="ARBA" id="ARBA00022692"/>
    </source>
</evidence>
<keyword evidence="12 17" id="KW-1133">Transmembrane helix</keyword>
<dbReference type="HAMAP" id="MF_04033">
    <property type="entry name" value="HSV_GH"/>
    <property type="match status" value="1"/>
</dbReference>